<evidence type="ECO:0000256" key="6">
    <source>
        <dbReference type="SAM" id="MobiDB-lite"/>
    </source>
</evidence>
<dbReference type="Pfam" id="PF20684">
    <property type="entry name" value="Fung_rhodopsin"/>
    <property type="match status" value="1"/>
</dbReference>
<keyword evidence="4 7" id="KW-0472">Membrane</keyword>
<comment type="subcellular location">
    <subcellularLocation>
        <location evidence="1">Membrane</location>
        <topology evidence="1">Multi-pass membrane protein</topology>
    </subcellularLocation>
</comment>
<feature type="compositionally biased region" description="Acidic residues" evidence="6">
    <location>
        <begin position="343"/>
        <end position="356"/>
    </location>
</feature>
<gene>
    <name evidence="9" type="ORF">C7999DRAFT_33596</name>
</gene>
<feature type="transmembrane region" description="Helical" evidence="7">
    <location>
        <begin position="43"/>
        <end position="66"/>
    </location>
</feature>
<feature type="transmembrane region" description="Helical" evidence="7">
    <location>
        <begin position="181"/>
        <end position="206"/>
    </location>
</feature>
<dbReference type="Proteomes" id="UP001303647">
    <property type="component" value="Unassembled WGS sequence"/>
</dbReference>
<evidence type="ECO:0000256" key="1">
    <source>
        <dbReference type="ARBA" id="ARBA00004141"/>
    </source>
</evidence>
<feature type="transmembrane region" description="Helical" evidence="7">
    <location>
        <begin position="218"/>
        <end position="240"/>
    </location>
</feature>
<comment type="similarity">
    <text evidence="5">Belongs to the SAT4 family.</text>
</comment>
<feature type="region of interest" description="Disordered" evidence="6">
    <location>
        <begin position="284"/>
        <end position="312"/>
    </location>
</feature>
<dbReference type="InterPro" id="IPR052337">
    <property type="entry name" value="SAT4-like"/>
</dbReference>
<sequence>MTAVDPFIVEAWTYLAVDLVVVATRTIVRWRQMGFRRLAPDDFLMVIAILLYTAETATAHYVGAYWHGLANSGMTDEERAALDPLSEEYHLRVKGSQTQLFGWLVYTVLLWTLKLAWLFFFRRLGDGVGRMSLKINIGFVFVVVTFFGTFFAILFGCYPVEKHWQIYPDPGNFCYPAVSRLQAIVLITTNLATDLYIISIPMPMVWSARISTTKKLGLCVMFCGGLITAVFGGLRCGYVLADTRDGPQLAGEWSCRESFVAVFVTNFPVLFPIIHRAIRANSTRFGGSSSGGPSGKDKTPGGTKSSSSGLKLTTISRKNKKRNFKHPLSLPADTMYTRFGSEEEIIGGDGSGDDPEGASGTGPRTGTVSAGSAKVTNGGPATPERRDAAVSTILEEDIKVTTEWRVQSQQMDPDAYAREKKNMEMGFHHTR</sequence>
<feature type="region of interest" description="Disordered" evidence="6">
    <location>
        <begin position="343"/>
        <end position="386"/>
    </location>
</feature>
<evidence type="ECO:0000313" key="10">
    <source>
        <dbReference type="Proteomes" id="UP001303647"/>
    </source>
</evidence>
<name>A0AAN7CPN7_9PEZI</name>
<dbReference type="EMBL" id="MU857684">
    <property type="protein sequence ID" value="KAK4246043.1"/>
    <property type="molecule type" value="Genomic_DNA"/>
</dbReference>
<feature type="transmembrane region" description="Helical" evidence="7">
    <location>
        <begin position="133"/>
        <end position="161"/>
    </location>
</feature>
<organism evidence="9 10">
    <name type="scientific">Corynascus novoguineensis</name>
    <dbReference type="NCBI Taxonomy" id="1126955"/>
    <lineage>
        <taxon>Eukaryota</taxon>
        <taxon>Fungi</taxon>
        <taxon>Dikarya</taxon>
        <taxon>Ascomycota</taxon>
        <taxon>Pezizomycotina</taxon>
        <taxon>Sordariomycetes</taxon>
        <taxon>Sordariomycetidae</taxon>
        <taxon>Sordariales</taxon>
        <taxon>Chaetomiaceae</taxon>
        <taxon>Corynascus</taxon>
    </lineage>
</organism>
<feature type="transmembrane region" description="Helical" evidence="7">
    <location>
        <begin position="12"/>
        <end position="31"/>
    </location>
</feature>
<evidence type="ECO:0000313" key="9">
    <source>
        <dbReference type="EMBL" id="KAK4246043.1"/>
    </source>
</evidence>
<dbReference type="AlphaFoldDB" id="A0AAN7CPN7"/>
<feature type="transmembrane region" description="Helical" evidence="7">
    <location>
        <begin position="100"/>
        <end position="121"/>
    </location>
</feature>
<evidence type="ECO:0000256" key="7">
    <source>
        <dbReference type="SAM" id="Phobius"/>
    </source>
</evidence>
<protein>
    <recommendedName>
        <fullName evidence="8">Rhodopsin domain-containing protein</fullName>
    </recommendedName>
</protein>
<reference evidence="9" key="1">
    <citation type="journal article" date="2023" name="Mol. Phylogenet. Evol.">
        <title>Genome-scale phylogeny and comparative genomics of the fungal order Sordariales.</title>
        <authorList>
            <person name="Hensen N."/>
            <person name="Bonometti L."/>
            <person name="Westerberg I."/>
            <person name="Brannstrom I.O."/>
            <person name="Guillou S."/>
            <person name="Cros-Aarteil S."/>
            <person name="Calhoun S."/>
            <person name="Haridas S."/>
            <person name="Kuo A."/>
            <person name="Mondo S."/>
            <person name="Pangilinan J."/>
            <person name="Riley R."/>
            <person name="LaButti K."/>
            <person name="Andreopoulos B."/>
            <person name="Lipzen A."/>
            <person name="Chen C."/>
            <person name="Yan M."/>
            <person name="Daum C."/>
            <person name="Ng V."/>
            <person name="Clum A."/>
            <person name="Steindorff A."/>
            <person name="Ohm R.A."/>
            <person name="Martin F."/>
            <person name="Silar P."/>
            <person name="Natvig D.O."/>
            <person name="Lalanne C."/>
            <person name="Gautier V."/>
            <person name="Ament-Velasquez S.L."/>
            <person name="Kruys A."/>
            <person name="Hutchinson M.I."/>
            <person name="Powell A.J."/>
            <person name="Barry K."/>
            <person name="Miller A.N."/>
            <person name="Grigoriev I.V."/>
            <person name="Debuchy R."/>
            <person name="Gladieux P."/>
            <person name="Hiltunen Thoren M."/>
            <person name="Johannesson H."/>
        </authorList>
    </citation>
    <scope>NUCLEOTIDE SEQUENCE</scope>
    <source>
        <strain evidence="9">CBS 359.72</strain>
    </source>
</reference>
<evidence type="ECO:0000256" key="5">
    <source>
        <dbReference type="ARBA" id="ARBA00038359"/>
    </source>
</evidence>
<feature type="transmembrane region" description="Helical" evidence="7">
    <location>
        <begin position="260"/>
        <end position="278"/>
    </location>
</feature>
<evidence type="ECO:0000256" key="3">
    <source>
        <dbReference type="ARBA" id="ARBA00022989"/>
    </source>
</evidence>
<evidence type="ECO:0000256" key="4">
    <source>
        <dbReference type="ARBA" id="ARBA00023136"/>
    </source>
</evidence>
<keyword evidence="2 7" id="KW-0812">Transmembrane</keyword>
<feature type="compositionally biased region" description="Low complexity" evidence="6">
    <location>
        <begin position="300"/>
        <end position="312"/>
    </location>
</feature>
<dbReference type="InterPro" id="IPR049326">
    <property type="entry name" value="Rhodopsin_dom_fungi"/>
</dbReference>
<keyword evidence="10" id="KW-1185">Reference proteome</keyword>
<keyword evidence="3 7" id="KW-1133">Transmembrane helix</keyword>
<comment type="caution">
    <text evidence="9">The sequence shown here is derived from an EMBL/GenBank/DDBJ whole genome shotgun (WGS) entry which is preliminary data.</text>
</comment>
<feature type="domain" description="Rhodopsin" evidence="8">
    <location>
        <begin position="26"/>
        <end position="275"/>
    </location>
</feature>
<reference evidence="9" key="2">
    <citation type="submission" date="2023-05" db="EMBL/GenBank/DDBJ databases">
        <authorList>
            <consortium name="Lawrence Berkeley National Laboratory"/>
            <person name="Steindorff A."/>
            <person name="Hensen N."/>
            <person name="Bonometti L."/>
            <person name="Westerberg I."/>
            <person name="Brannstrom I.O."/>
            <person name="Guillou S."/>
            <person name="Cros-Aarteil S."/>
            <person name="Calhoun S."/>
            <person name="Haridas S."/>
            <person name="Kuo A."/>
            <person name="Mondo S."/>
            <person name="Pangilinan J."/>
            <person name="Riley R."/>
            <person name="Labutti K."/>
            <person name="Andreopoulos B."/>
            <person name="Lipzen A."/>
            <person name="Chen C."/>
            <person name="Yanf M."/>
            <person name="Daum C."/>
            <person name="Ng V."/>
            <person name="Clum A."/>
            <person name="Ohm R."/>
            <person name="Martin F."/>
            <person name="Silar P."/>
            <person name="Natvig D."/>
            <person name="Lalanne C."/>
            <person name="Gautier V."/>
            <person name="Ament-Velasquez S.L."/>
            <person name="Kruys A."/>
            <person name="Hutchinson M.I."/>
            <person name="Powell A.J."/>
            <person name="Barry K."/>
            <person name="Miller A.N."/>
            <person name="Grigoriev I.V."/>
            <person name="Debuchy R."/>
            <person name="Gladieux P."/>
            <person name="Thoren M.H."/>
            <person name="Johannesson H."/>
        </authorList>
    </citation>
    <scope>NUCLEOTIDE SEQUENCE</scope>
    <source>
        <strain evidence="9">CBS 359.72</strain>
    </source>
</reference>
<dbReference type="PANTHER" id="PTHR33048">
    <property type="entry name" value="PTH11-LIKE INTEGRAL MEMBRANE PROTEIN (AFU_ORTHOLOGUE AFUA_5G11245)"/>
    <property type="match status" value="1"/>
</dbReference>
<accession>A0AAN7CPN7</accession>
<evidence type="ECO:0000259" key="8">
    <source>
        <dbReference type="Pfam" id="PF20684"/>
    </source>
</evidence>
<evidence type="ECO:0000256" key="2">
    <source>
        <dbReference type="ARBA" id="ARBA00022692"/>
    </source>
</evidence>
<dbReference type="GO" id="GO:0016020">
    <property type="term" value="C:membrane"/>
    <property type="evidence" value="ECO:0007669"/>
    <property type="project" value="UniProtKB-SubCell"/>
</dbReference>
<proteinExistence type="inferred from homology"/>
<dbReference type="PANTHER" id="PTHR33048:SF2">
    <property type="entry name" value="SRPK"/>
    <property type="match status" value="1"/>
</dbReference>